<evidence type="ECO:0000259" key="2">
    <source>
        <dbReference type="Pfam" id="PF14403"/>
    </source>
</evidence>
<accession>A0A2T5GST2</accession>
<dbReference type="PANTHER" id="PTHR34595:SF2">
    <property type="entry name" value="BLR2978 PROTEIN"/>
    <property type="match status" value="1"/>
</dbReference>
<reference evidence="3 4" key="1">
    <citation type="submission" date="2018-04" db="EMBL/GenBank/DDBJ databases">
        <title>Genomic Encyclopedia of Type Strains, Phase III (KMG-III): the genomes of soil and plant-associated and newly described type strains.</title>
        <authorList>
            <person name="Whitman W."/>
        </authorList>
    </citation>
    <scope>NUCLEOTIDE SEQUENCE [LARGE SCALE GENOMIC DNA]</scope>
    <source>
        <strain evidence="3 4">MA101b</strain>
    </source>
</reference>
<dbReference type="Pfam" id="PF14403">
    <property type="entry name" value="CP_ATPgrasp_2"/>
    <property type="match status" value="1"/>
</dbReference>
<organism evidence="3 4">
    <name type="scientific">Sphingomonas aurantiaca</name>
    <dbReference type="NCBI Taxonomy" id="185949"/>
    <lineage>
        <taxon>Bacteria</taxon>
        <taxon>Pseudomonadati</taxon>
        <taxon>Pseudomonadota</taxon>
        <taxon>Alphaproteobacteria</taxon>
        <taxon>Sphingomonadales</taxon>
        <taxon>Sphingomonadaceae</taxon>
        <taxon>Sphingomonas</taxon>
    </lineage>
</organism>
<dbReference type="InterPro" id="IPR025841">
    <property type="entry name" value="CP_ATPgrasp_2"/>
</dbReference>
<keyword evidence="4" id="KW-1185">Reference proteome</keyword>
<name>A0A2T5GST2_9SPHN</name>
<dbReference type="RefSeq" id="WP_107956680.1">
    <property type="nucleotide sequence ID" value="NZ_QAOG01000001.1"/>
</dbReference>
<dbReference type="InterPro" id="IPR051680">
    <property type="entry name" value="ATP-dep_Glu-Cys_Ligase-2"/>
</dbReference>
<dbReference type="PANTHER" id="PTHR34595">
    <property type="entry name" value="BLR5612 PROTEIN"/>
    <property type="match status" value="1"/>
</dbReference>
<protein>
    <submittedName>
        <fullName evidence="3">Putative circularly permuted ATP-grasp superfamily protein</fullName>
    </submittedName>
</protein>
<dbReference type="EMBL" id="QAOG01000001">
    <property type="protein sequence ID" value="PTQ62379.1"/>
    <property type="molecule type" value="Genomic_DNA"/>
</dbReference>
<dbReference type="AlphaFoldDB" id="A0A2T5GST2"/>
<dbReference type="SUPFAM" id="SSF56059">
    <property type="entry name" value="Glutathione synthetase ATP-binding domain-like"/>
    <property type="match status" value="1"/>
</dbReference>
<dbReference type="Gene3D" id="3.40.50.11290">
    <property type="match status" value="1"/>
</dbReference>
<sequence length="835" mass="89062">MATHSAPPLATAPATAFDAAVHADRWIADYCARSTSADVLCPAADGSVDPAWPAMFAELAMVASDDLGHIRERVQRHAVDIGTGFRIADEPDERPWPVSPVPLLIEAGEWAGIERGVIQRATLMETVIADLYGEGKLVADGHIPAALVTGSPFFLRPMVGLDPPGGRHLDFIAIDLGRGPTGEWRVLADHLRAPAGAGYALENRIAVGRTLGGLQDRLNVQRHAPFFAAFRAGIAAMCKRTDPRIGLLTPGRFNPSYPEQAHLARYLGLLLVEGADLAALEDKVYVRTIGGLKRIDALWRRLDPRLLDPLAFDTHSQIGVPGLIDAYAAGNVVLSNAPGSAVLEAPAFSAFLPNLAKSLLGEDLLLPNIATWWCGQTAAKESVEANFDRLLIGPAFHARPLGMTGGPTAGADITGAARTALLADMANRPQDYVGQELVRLSTMPVVVGDELVPRPFTLRVFAARGGDGEWTVLPGGFARIGEHPDARAAVMGEGIWSADVCVYGAEPVAPVSLLTAADSLQVRRNPGTLPSRVADNFYWLGRYLERGEALLGAIRVMLGNSIDVDGGAGLSPTTVGKLVGLIVGAGSAPHPPSLRRADLTALARTAMEDEAWQSILTLNRHAREIGEGSRDRLSADMVRLLEAPFPTHRGMLERAGSLQRRYAAIAGLSAEHMGRTAAWRFHDLGRRVERAMAMARAIRLFGMPGASPDDLSVLLDLADSQISYRQRYPTGIARVPVIDLVALDPGNPRSLAFSAERIAARLAELPVLSDDEMAEPQQAQATGLQAIVMTATAAALDAETLGDIERRLGAVSDALARRYFLQGAEPLRTSGLTLA</sequence>
<dbReference type="Pfam" id="PF04168">
    <property type="entry name" value="Alpha-E"/>
    <property type="match status" value="1"/>
</dbReference>
<proteinExistence type="predicted"/>
<dbReference type="Proteomes" id="UP000244189">
    <property type="component" value="Unassembled WGS sequence"/>
</dbReference>
<evidence type="ECO:0000313" key="4">
    <source>
        <dbReference type="Proteomes" id="UP000244189"/>
    </source>
</evidence>
<gene>
    <name evidence="3" type="ORF">C8J26_0658</name>
</gene>
<feature type="domain" description="Circularly permuted ATP-grasp type 2" evidence="2">
    <location>
        <begin position="102"/>
        <end position="480"/>
    </location>
</feature>
<feature type="domain" description="DUF403" evidence="1">
    <location>
        <begin position="529"/>
        <end position="820"/>
    </location>
</feature>
<dbReference type="InterPro" id="IPR007296">
    <property type="entry name" value="DUF403"/>
</dbReference>
<evidence type="ECO:0000259" key="1">
    <source>
        <dbReference type="Pfam" id="PF04168"/>
    </source>
</evidence>
<evidence type="ECO:0000313" key="3">
    <source>
        <dbReference type="EMBL" id="PTQ62379.1"/>
    </source>
</evidence>
<comment type="caution">
    <text evidence="3">The sequence shown here is derived from an EMBL/GenBank/DDBJ whole genome shotgun (WGS) entry which is preliminary data.</text>
</comment>